<evidence type="ECO:0000313" key="2">
    <source>
        <dbReference type="EMBL" id="GAH89966.1"/>
    </source>
</evidence>
<sequence>VESRKPMSDKAGADTNEDDPQDELSTSAPGGSVVWVLVSPFLHLLDGS</sequence>
<organism evidence="2">
    <name type="scientific">marine sediment metagenome</name>
    <dbReference type="NCBI Taxonomy" id="412755"/>
    <lineage>
        <taxon>unclassified sequences</taxon>
        <taxon>metagenomes</taxon>
        <taxon>ecological metagenomes</taxon>
    </lineage>
</organism>
<accession>X1J5L1</accession>
<reference evidence="2" key="1">
    <citation type="journal article" date="2014" name="Front. Microbiol.">
        <title>High frequency of phylogenetically diverse reductive dehalogenase-homologous genes in deep subseafloor sedimentary metagenomes.</title>
        <authorList>
            <person name="Kawai M."/>
            <person name="Futagami T."/>
            <person name="Toyoda A."/>
            <person name="Takaki Y."/>
            <person name="Nishi S."/>
            <person name="Hori S."/>
            <person name="Arai W."/>
            <person name="Tsubouchi T."/>
            <person name="Morono Y."/>
            <person name="Uchiyama I."/>
            <person name="Ito T."/>
            <person name="Fujiyama A."/>
            <person name="Inagaki F."/>
            <person name="Takami H."/>
        </authorList>
    </citation>
    <scope>NUCLEOTIDE SEQUENCE</scope>
    <source>
        <strain evidence="2">Expedition CK06-06</strain>
    </source>
</reference>
<protein>
    <submittedName>
        <fullName evidence="2">Uncharacterized protein</fullName>
    </submittedName>
</protein>
<gene>
    <name evidence="2" type="ORF">S06H3_02691</name>
</gene>
<comment type="caution">
    <text evidence="2">The sequence shown here is derived from an EMBL/GenBank/DDBJ whole genome shotgun (WGS) entry which is preliminary data.</text>
</comment>
<proteinExistence type="predicted"/>
<evidence type="ECO:0000256" key="1">
    <source>
        <dbReference type="SAM" id="MobiDB-lite"/>
    </source>
</evidence>
<name>X1J5L1_9ZZZZ</name>
<feature type="compositionally biased region" description="Basic and acidic residues" evidence="1">
    <location>
        <begin position="1"/>
        <end position="12"/>
    </location>
</feature>
<dbReference type="AlphaFoldDB" id="X1J5L1"/>
<feature type="non-terminal residue" evidence="2">
    <location>
        <position position="1"/>
    </location>
</feature>
<dbReference type="EMBL" id="BARV01000808">
    <property type="protein sequence ID" value="GAH89966.1"/>
    <property type="molecule type" value="Genomic_DNA"/>
</dbReference>
<feature type="region of interest" description="Disordered" evidence="1">
    <location>
        <begin position="1"/>
        <end position="30"/>
    </location>
</feature>